<proteinExistence type="inferred from homology"/>
<dbReference type="RefSeq" id="WP_097013009.1">
    <property type="nucleotide sequence ID" value="NZ_LT907975.1"/>
</dbReference>
<dbReference type="CDD" id="cd02809">
    <property type="entry name" value="alpha_hydroxyacid_oxid_FMN"/>
    <property type="match status" value="1"/>
</dbReference>
<dbReference type="PANTHER" id="PTHR10578:SF107">
    <property type="entry name" value="2-HYDROXYACID OXIDASE 1"/>
    <property type="match status" value="1"/>
</dbReference>
<evidence type="ECO:0000256" key="3">
    <source>
        <dbReference type="ARBA" id="ARBA00022643"/>
    </source>
</evidence>
<feature type="binding site" evidence="7">
    <location>
        <begin position="268"/>
        <end position="272"/>
    </location>
    <ligand>
        <name>FMN</name>
        <dbReference type="ChEBI" id="CHEBI:58210"/>
    </ligand>
</feature>
<dbReference type="GO" id="GO:0016491">
    <property type="term" value="F:oxidoreductase activity"/>
    <property type="evidence" value="ECO:0007669"/>
    <property type="project" value="UniProtKB-KW"/>
</dbReference>
<keyword evidence="3 7" id="KW-0288">FMN</keyword>
<dbReference type="InterPro" id="IPR000262">
    <property type="entry name" value="FMN-dep_DH"/>
</dbReference>
<dbReference type="Proteomes" id="UP000219215">
    <property type="component" value="Chromosome DPRO"/>
</dbReference>
<evidence type="ECO:0000256" key="7">
    <source>
        <dbReference type="PIRSR" id="PIRSR000138-2"/>
    </source>
</evidence>
<evidence type="ECO:0000256" key="6">
    <source>
        <dbReference type="PIRSR" id="PIRSR000138-1"/>
    </source>
</evidence>
<dbReference type="PANTHER" id="PTHR10578">
    <property type="entry name" value="S -2-HYDROXY-ACID OXIDASE-RELATED"/>
    <property type="match status" value="1"/>
</dbReference>
<dbReference type="SUPFAM" id="SSF51395">
    <property type="entry name" value="FMN-linked oxidoreductases"/>
    <property type="match status" value="1"/>
</dbReference>
<dbReference type="InterPro" id="IPR013785">
    <property type="entry name" value="Aldolase_TIM"/>
</dbReference>
<dbReference type="Pfam" id="PF01070">
    <property type="entry name" value="FMN_dh"/>
    <property type="match status" value="2"/>
</dbReference>
<dbReference type="PROSITE" id="PS51349">
    <property type="entry name" value="FMN_HYDROXY_ACID_DH_2"/>
    <property type="match status" value="1"/>
</dbReference>
<evidence type="ECO:0000313" key="9">
    <source>
        <dbReference type="EMBL" id="SOB60256.1"/>
    </source>
</evidence>
<feature type="binding site" evidence="7">
    <location>
        <position position="235"/>
    </location>
    <ligand>
        <name>FMN</name>
        <dbReference type="ChEBI" id="CHEBI:58210"/>
    </ligand>
</feature>
<accession>A0A2C8FCJ6</accession>
<evidence type="ECO:0000313" key="10">
    <source>
        <dbReference type="Proteomes" id="UP000219215"/>
    </source>
</evidence>
<evidence type="ECO:0000256" key="1">
    <source>
        <dbReference type="ARBA" id="ARBA00001917"/>
    </source>
</evidence>
<gene>
    <name evidence="9" type="ORF">DPRO_3344</name>
</gene>
<feature type="binding site" evidence="7">
    <location>
        <begin position="291"/>
        <end position="292"/>
    </location>
    <ligand>
        <name>FMN</name>
        <dbReference type="ChEBI" id="CHEBI:58210"/>
    </ligand>
</feature>
<feature type="binding site" evidence="7">
    <location>
        <position position="213"/>
    </location>
    <ligand>
        <name>FMN</name>
        <dbReference type="ChEBI" id="CHEBI:58210"/>
    </ligand>
</feature>
<dbReference type="AlphaFoldDB" id="A0A2C8FCJ6"/>
<dbReference type="KEGG" id="pprf:DPRO_3344"/>
<feature type="binding site" evidence="7">
    <location>
        <position position="240"/>
    </location>
    <ligand>
        <name>glyoxylate</name>
        <dbReference type="ChEBI" id="CHEBI:36655"/>
    </ligand>
</feature>
<evidence type="ECO:0000256" key="2">
    <source>
        <dbReference type="ARBA" id="ARBA00022630"/>
    </source>
</evidence>
<dbReference type="InterPro" id="IPR012133">
    <property type="entry name" value="Alpha-hydoxy_acid_DH_FMN"/>
</dbReference>
<keyword evidence="4" id="KW-0560">Oxidoreductase</keyword>
<keyword evidence="2 7" id="KW-0285">Flavoprotein</keyword>
<sequence length="340" mass="35322">MKEIKDKAREMMKGFCRVCKVCDGKACAGEVPGMGGLGTASSFKNNLSALAEVKLNMRLLHGATEPDCSTKVLGYDLAMPIMAAPIGGVSFNMGGKITEDEYADAVVGGSKAAGVIGCVGDGVPPFIHEAGYAAIDKNDGYGIPFIKPWEGEELEEKFEKAKATGCTTFGVDVDAAGLITLRQMGRPVSPKKPEEIKALIDTVHGWGAKFILKGIMTPDETELAVEVGADAIVVSNHGGRVLDHAPGSAAVLPGIAKAVSGKLDVIVDGGIRDGVDVLKMLALGADAVMIGRPVSIAAVGGLQEGVETYFATLKGQLLQAMVLTGSQTVEDITSRVLFSE</sequence>
<feature type="domain" description="FMN hydroxy acid dehydrogenase" evidence="8">
    <location>
        <begin position="35"/>
        <end position="340"/>
    </location>
</feature>
<dbReference type="PIRSF" id="PIRSF000138">
    <property type="entry name" value="Al-hdrx_acd_dh"/>
    <property type="match status" value="1"/>
</dbReference>
<name>A0A2C8FCJ6_9BACT</name>
<evidence type="ECO:0000256" key="5">
    <source>
        <dbReference type="ARBA" id="ARBA00024042"/>
    </source>
</evidence>
<keyword evidence="10" id="KW-1185">Reference proteome</keyword>
<protein>
    <submittedName>
        <fullName evidence="9">FMN-dependent alpha-hydroxy acid dehydrogenase</fullName>
    </submittedName>
</protein>
<evidence type="ECO:0000259" key="8">
    <source>
        <dbReference type="PROSITE" id="PS51349"/>
    </source>
</evidence>
<evidence type="ECO:0000256" key="4">
    <source>
        <dbReference type="ARBA" id="ARBA00023002"/>
    </source>
</evidence>
<organism evidence="9 10">
    <name type="scientific">Pseudodesulfovibrio profundus</name>
    <dbReference type="NCBI Taxonomy" id="57320"/>
    <lineage>
        <taxon>Bacteria</taxon>
        <taxon>Pseudomonadati</taxon>
        <taxon>Thermodesulfobacteriota</taxon>
        <taxon>Desulfovibrionia</taxon>
        <taxon>Desulfovibrionales</taxon>
        <taxon>Desulfovibrionaceae</taxon>
    </lineage>
</organism>
<reference evidence="10" key="1">
    <citation type="submission" date="2017-09" db="EMBL/GenBank/DDBJ databases">
        <authorList>
            <person name="Regsiter A."/>
            <person name="William W."/>
        </authorList>
    </citation>
    <scope>NUCLEOTIDE SEQUENCE [LARGE SCALE GENOMIC DNA]</scope>
    <source>
        <strain evidence="10">500-1</strain>
    </source>
</reference>
<feature type="binding site" evidence="7">
    <location>
        <position position="237"/>
    </location>
    <ligand>
        <name>glyoxylate</name>
        <dbReference type="ChEBI" id="CHEBI:36655"/>
    </ligand>
</feature>
<dbReference type="Gene3D" id="3.20.20.70">
    <property type="entry name" value="Aldolase class I"/>
    <property type="match status" value="1"/>
</dbReference>
<dbReference type="GO" id="GO:0010181">
    <property type="term" value="F:FMN binding"/>
    <property type="evidence" value="ECO:0007669"/>
    <property type="project" value="InterPro"/>
</dbReference>
<dbReference type="OrthoDB" id="9770452at2"/>
<dbReference type="EMBL" id="LT907975">
    <property type="protein sequence ID" value="SOB60256.1"/>
    <property type="molecule type" value="Genomic_DNA"/>
</dbReference>
<comment type="cofactor">
    <cofactor evidence="1">
        <name>FMN</name>
        <dbReference type="ChEBI" id="CHEBI:58210"/>
    </cofactor>
</comment>
<comment type="similarity">
    <text evidence="5">Belongs to the FMN-dependent alpha-hydroxy acid dehydrogenase family.</text>
</comment>
<dbReference type="InterPro" id="IPR037396">
    <property type="entry name" value="FMN_HAD"/>
</dbReference>
<feature type="active site" description="Proton acceptor" evidence="6">
    <location>
        <position position="237"/>
    </location>
</feature>